<feature type="chain" id="PRO_5013917406" evidence="1">
    <location>
        <begin position="20"/>
        <end position="69"/>
    </location>
</feature>
<keyword evidence="1" id="KW-0732">Signal</keyword>
<evidence type="ECO:0000313" key="2">
    <source>
        <dbReference type="EMBL" id="SOQ52262.1"/>
    </source>
</evidence>
<accession>A0A2H1WHA0</accession>
<sequence length="69" mass="7863">MERCFLWMFAMVGFPTIDTSHTVAAHIPHTTTLQRHVFIRFGVPKALTCRFHIFKQHHTAEALADIATG</sequence>
<organism evidence="2">
    <name type="scientific">Spodoptera frugiperda</name>
    <name type="common">Fall armyworm</name>
    <dbReference type="NCBI Taxonomy" id="7108"/>
    <lineage>
        <taxon>Eukaryota</taxon>
        <taxon>Metazoa</taxon>
        <taxon>Ecdysozoa</taxon>
        <taxon>Arthropoda</taxon>
        <taxon>Hexapoda</taxon>
        <taxon>Insecta</taxon>
        <taxon>Pterygota</taxon>
        <taxon>Neoptera</taxon>
        <taxon>Endopterygota</taxon>
        <taxon>Lepidoptera</taxon>
        <taxon>Glossata</taxon>
        <taxon>Ditrysia</taxon>
        <taxon>Noctuoidea</taxon>
        <taxon>Noctuidae</taxon>
        <taxon>Amphipyrinae</taxon>
        <taxon>Spodoptera</taxon>
    </lineage>
</organism>
<proteinExistence type="predicted"/>
<gene>
    <name evidence="2" type="ORF">SFRICE_031370</name>
</gene>
<evidence type="ECO:0000256" key="1">
    <source>
        <dbReference type="SAM" id="SignalP"/>
    </source>
</evidence>
<protein>
    <submittedName>
        <fullName evidence="2">SFRICE_031370</fullName>
    </submittedName>
</protein>
<name>A0A2H1WHA0_SPOFR</name>
<reference evidence="2" key="1">
    <citation type="submission" date="2016-07" db="EMBL/GenBank/DDBJ databases">
        <authorList>
            <person name="Bretaudeau A."/>
        </authorList>
    </citation>
    <scope>NUCLEOTIDE SEQUENCE</scope>
    <source>
        <strain evidence="2">Rice</strain>
        <tissue evidence="2">Whole body</tissue>
    </source>
</reference>
<dbReference type="AlphaFoldDB" id="A0A2H1WHA0"/>
<dbReference type="EMBL" id="ODYU01008557">
    <property type="protein sequence ID" value="SOQ52262.1"/>
    <property type="molecule type" value="Genomic_DNA"/>
</dbReference>
<feature type="signal peptide" evidence="1">
    <location>
        <begin position="1"/>
        <end position="19"/>
    </location>
</feature>